<proteinExistence type="predicted"/>
<organism evidence="1 2">
    <name type="scientific">Aspergillus sclerotiicarbonarius (strain CBS 121057 / IBT 28362)</name>
    <dbReference type="NCBI Taxonomy" id="1448318"/>
    <lineage>
        <taxon>Eukaryota</taxon>
        <taxon>Fungi</taxon>
        <taxon>Dikarya</taxon>
        <taxon>Ascomycota</taxon>
        <taxon>Pezizomycotina</taxon>
        <taxon>Eurotiomycetes</taxon>
        <taxon>Eurotiomycetidae</taxon>
        <taxon>Eurotiales</taxon>
        <taxon>Aspergillaceae</taxon>
        <taxon>Aspergillus</taxon>
        <taxon>Aspergillus subgen. Circumdati</taxon>
    </lineage>
</organism>
<name>A0A319E2M1_ASPSB</name>
<keyword evidence="2" id="KW-1185">Reference proteome</keyword>
<dbReference type="Proteomes" id="UP000248423">
    <property type="component" value="Unassembled WGS sequence"/>
</dbReference>
<sequence length="130" mass="14404">MYLGPAKAVCHGCCCCHIWHIGGSRNAERKSHIRSCGEEGAKLKDQSRGGLTWGRGRWKRAAVVVCCGFPALKPCRNHGKRSPAPSVRISDYFLIIIGTKQKSLPKFLIAQFPPPLNLTRHHQLSPTSFI</sequence>
<evidence type="ECO:0000313" key="1">
    <source>
        <dbReference type="EMBL" id="PYI04277.1"/>
    </source>
</evidence>
<dbReference type="VEuPathDB" id="FungiDB:BO78DRAFT_175997"/>
<dbReference type="AlphaFoldDB" id="A0A319E2M1"/>
<evidence type="ECO:0000313" key="2">
    <source>
        <dbReference type="Proteomes" id="UP000248423"/>
    </source>
</evidence>
<protein>
    <submittedName>
        <fullName evidence="1">Uncharacterized protein</fullName>
    </submittedName>
</protein>
<accession>A0A319E2M1</accession>
<dbReference type="EMBL" id="KZ826371">
    <property type="protein sequence ID" value="PYI04277.1"/>
    <property type="molecule type" value="Genomic_DNA"/>
</dbReference>
<gene>
    <name evidence="1" type="ORF">BO78DRAFT_175997</name>
</gene>
<reference evidence="1 2" key="1">
    <citation type="submission" date="2018-02" db="EMBL/GenBank/DDBJ databases">
        <title>The genomes of Aspergillus section Nigri reveals drivers in fungal speciation.</title>
        <authorList>
            <consortium name="DOE Joint Genome Institute"/>
            <person name="Vesth T.C."/>
            <person name="Nybo J."/>
            <person name="Theobald S."/>
            <person name="Brandl J."/>
            <person name="Frisvad J.C."/>
            <person name="Nielsen K.F."/>
            <person name="Lyhne E.K."/>
            <person name="Kogle M.E."/>
            <person name="Kuo A."/>
            <person name="Riley R."/>
            <person name="Clum A."/>
            <person name="Nolan M."/>
            <person name="Lipzen A."/>
            <person name="Salamov A."/>
            <person name="Henrissat B."/>
            <person name="Wiebenga A."/>
            <person name="De vries R.P."/>
            <person name="Grigoriev I.V."/>
            <person name="Mortensen U.H."/>
            <person name="Andersen M.R."/>
            <person name="Baker S.E."/>
        </authorList>
    </citation>
    <scope>NUCLEOTIDE SEQUENCE [LARGE SCALE GENOMIC DNA]</scope>
    <source>
        <strain evidence="1 2">CBS 121057</strain>
    </source>
</reference>